<feature type="signal peptide" evidence="1">
    <location>
        <begin position="1"/>
        <end position="22"/>
    </location>
</feature>
<dbReference type="EMBL" id="WNKQ01000012">
    <property type="protein sequence ID" value="KAF5847874.1"/>
    <property type="molecule type" value="Genomic_DNA"/>
</dbReference>
<evidence type="ECO:0000313" key="2">
    <source>
        <dbReference type="EMBL" id="KAF5847874.1"/>
    </source>
</evidence>
<gene>
    <name evidence="2" type="ORF">GGP41_009137</name>
</gene>
<dbReference type="AlphaFoldDB" id="A0A8H6DTY3"/>
<accession>A0A8H6DTY3</accession>
<keyword evidence="1" id="KW-0732">Signal</keyword>
<organism evidence="2 3">
    <name type="scientific">Cochliobolus sativus</name>
    <name type="common">Common root rot and spot blotch fungus</name>
    <name type="synonym">Bipolaris sorokiniana</name>
    <dbReference type="NCBI Taxonomy" id="45130"/>
    <lineage>
        <taxon>Eukaryota</taxon>
        <taxon>Fungi</taxon>
        <taxon>Dikarya</taxon>
        <taxon>Ascomycota</taxon>
        <taxon>Pezizomycotina</taxon>
        <taxon>Dothideomycetes</taxon>
        <taxon>Pleosporomycetidae</taxon>
        <taxon>Pleosporales</taxon>
        <taxon>Pleosporineae</taxon>
        <taxon>Pleosporaceae</taxon>
        <taxon>Bipolaris</taxon>
    </lineage>
</organism>
<protein>
    <recommendedName>
        <fullName evidence="4">Ecp2 effector protein domain-containing protein</fullName>
    </recommendedName>
</protein>
<feature type="chain" id="PRO_5034083323" description="Ecp2 effector protein domain-containing protein" evidence="1">
    <location>
        <begin position="23"/>
        <end position="220"/>
    </location>
</feature>
<reference evidence="2" key="1">
    <citation type="submission" date="2019-11" db="EMBL/GenBank/DDBJ databases">
        <title>Bipolaris sorokiniana Genome sequencing.</title>
        <authorList>
            <person name="Wang H."/>
        </authorList>
    </citation>
    <scope>NUCLEOTIDE SEQUENCE</scope>
</reference>
<evidence type="ECO:0000256" key="1">
    <source>
        <dbReference type="SAM" id="SignalP"/>
    </source>
</evidence>
<dbReference type="Proteomes" id="UP000624244">
    <property type="component" value="Unassembled WGS sequence"/>
</dbReference>
<sequence length="220" mass="24633">MLTHLPTMLFLLAAAIATPAFAGIQQSDFSGIGHIYVLKSDNWQTATPKATVGCLDTNGKFISDKSPFNKCGVFSRLEDFPYTLSTSKGNCTFEDDKQEKNTDSYYGKTDSAWSCGERVADIYDQLYTINGFSYVFLCFGDVACFYDAKHTPNPHEILPLWQYRWGSQQMGITPGHIQLQLMWKKIGELPGRSEVSEFLGPRVQVKEGSQMPLMGKKARV</sequence>
<evidence type="ECO:0008006" key="4">
    <source>
        <dbReference type="Google" id="ProtNLM"/>
    </source>
</evidence>
<comment type="caution">
    <text evidence="2">The sequence shown here is derived from an EMBL/GenBank/DDBJ whole genome shotgun (WGS) entry which is preliminary data.</text>
</comment>
<name>A0A8H6DTY3_COCSA</name>
<proteinExistence type="predicted"/>
<evidence type="ECO:0000313" key="3">
    <source>
        <dbReference type="Proteomes" id="UP000624244"/>
    </source>
</evidence>